<sequence>MDAQIDEMPVGSLDARYGVHRSQVYNRLEAIKKRRDDLVPHRRGRKSYVSAELLSLLDGMAALIQNGSTTDNAAEKVLGRLSTRPADSLPDSPADIRQVDASALAIAMPEPEKPFSIDDTLHMLRALQELADNDWRLSSDQIAHTLELKALPSGDSFERYGFRFSKAGKNGTQTAWKIEKL</sequence>
<gene>
    <name evidence="1" type="ORF">IQ260_10995</name>
</gene>
<dbReference type="EMBL" id="JADEXP010000080">
    <property type="protein sequence ID" value="MBE9067182.1"/>
    <property type="molecule type" value="Genomic_DNA"/>
</dbReference>
<protein>
    <submittedName>
        <fullName evidence="1">Uncharacterized protein</fullName>
    </submittedName>
</protein>
<evidence type="ECO:0000313" key="1">
    <source>
        <dbReference type="EMBL" id="MBE9067182.1"/>
    </source>
</evidence>
<accession>A0A928ZT11</accession>
<name>A0A928ZT11_LEPEC</name>
<reference evidence="1" key="1">
    <citation type="submission" date="2020-10" db="EMBL/GenBank/DDBJ databases">
        <authorList>
            <person name="Castelo-Branco R."/>
            <person name="Eusebio N."/>
            <person name="Adriana R."/>
            <person name="Vieira A."/>
            <person name="Brugerolle De Fraissinette N."/>
            <person name="Rezende De Castro R."/>
            <person name="Schneider M.P."/>
            <person name="Vasconcelos V."/>
            <person name="Leao P.N."/>
        </authorList>
    </citation>
    <scope>NUCLEOTIDE SEQUENCE</scope>
    <source>
        <strain evidence="1">LEGE 11479</strain>
    </source>
</reference>
<organism evidence="1 2">
    <name type="scientific">Leptolyngbya cf. ectocarpi LEGE 11479</name>
    <dbReference type="NCBI Taxonomy" id="1828722"/>
    <lineage>
        <taxon>Bacteria</taxon>
        <taxon>Bacillati</taxon>
        <taxon>Cyanobacteriota</taxon>
        <taxon>Cyanophyceae</taxon>
        <taxon>Leptolyngbyales</taxon>
        <taxon>Leptolyngbyaceae</taxon>
        <taxon>Leptolyngbya group</taxon>
        <taxon>Leptolyngbya</taxon>
    </lineage>
</organism>
<dbReference type="AlphaFoldDB" id="A0A928ZT11"/>
<keyword evidence="2" id="KW-1185">Reference proteome</keyword>
<dbReference type="RefSeq" id="WP_193993149.1">
    <property type="nucleotide sequence ID" value="NZ_JADEXP010000080.1"/>
</dbReference>
<proteinExistence type="predicted"/>
<dbReference type="Proteomes" id="UP000615026">
    <property type="component" value="Unassembled WGS sequence"/>
</dbReference>
<evidence type="ECO:0000313" key="2">
    <source>
        <dbReference type="Proteomes" id="UP000615026"/>
    </source>
</evidence>
<comment type="caution">
    <text evidence="1">The sequence shown here is derived from an EMBL/GenBank/DDBJ whole genome shotgun (WGS) entry which is preliminary data.</text>
</comment>